<dbReference type="InterPro" id="IPR017871">
    <property type="entry name" value="ABC_transporter-like_CS"/>
</dbReference>
<name>A0A6N2TCS3_9FIRM</name>
<dbReference type="InterPro" id="IPR003593">
    <property type="entry name" value="AAA+_ATPase"/>
</dbReference>
<dbReference type="FunFam" id="3.40.50.300:FF:000042">
    <property type="entry name" value="Maltose/maltodextrin ABC transporter, ATP-binding protein"/>
    <property type="match status" value="1"/>
</dbReference>
<dbReference type="PROSITE" id="PS50893">
    <property type="entry name" value="ABC_TRANSPORTER_2"/>
    <property type="match status" value="1"/>
</dbReference>
<feature type="domain" description="ABC transporter" evidence="4">
    <location>
        <begin position="4"/>
        <end position="235"/>
    </location>
</feature>
<keyword evidence="3 5" id="KW-0067">ATP-binding</keyword>
<dbReference type="InterPro" id="IPR050093">
    <property type="entry name" value="ABC_SmlMolc_Importer"/>
</dbReference>
<evidence type="ECO:0000256" key="2">
    <source>
        <dbReference type="ARBA" id="ARBA00022741"/>
    </source>
</evidence>
<evidence type="ECO:0000256" key="1">
    <source>
        <dbReference type="ARBA" id="ARBA00022448"/>
    </source>
</evidence>
<dbReference type="PANTHER" id="PTHR42781">
    <property type="entry name" value="SPERMIDINE/PUTRESCINE IMPORT ATP-BINDING PROTEIN POTA"/>
    <property type="match status" value="1"/>
</dbReference>
<dbReference type="SUPFAM" id="SSF52540">
    <property type="entry name" value="P-loop containing nucleoside triphosphate hydrolases"/>
    <property type="match status" value="1"/>
</dbReference>
<gene>
    <name evidence="5" type="primary">potA_3</name>
    <name evidence="5" type="ORF">AULFYP135_01313</name>
</gene>
<evidence type="ECO:0000259" key="4">
    <source>
        <dbReference type="PROSITE" id="PS50893"/>
    </source>
</evidence>
<evidence type="ECO:0000313" key="5">
    <source>
        <dbReference type="EMBL" id="VYT01821.1"/>
    </source>
</evidence>
<dbReference type="InterPro" id="IPR003439">
    <property type="entry name" value="ABC_transporter-like_ATP-bd"/>
</dbReference>
<dbReference type="EMBL" id="CACRSL010000003">
    <property type="protein sequence ID" value="VYT01821.1"/>
    <property type="molecule type" value="Genomic_DNA"/>
</dbReference>
<dbReference type="InterPro" id="IPR008995">
    <property type="entry name" value="Mo/tungstate-bd_C_term_dom"/>
</dbReference>
<dbReference type="PANTHER" id="PTHR42781:SF4">
    <property type="entry name" value="SPERMIDINE_PUTRESCINE IMPORT ATP-BINDING PROTEIN POTA"/>
    <property type="match status" value="1"/>
</dbReference>
<dbReference type="Pfam" id="PF08402">
    <property type="entry name" value="TOBE_2"/>
    <property type="match status" value="1"/>
</dbReference>
<dbReference type="GO" id="GO:0043190">
    <property type="term" value="C:ATP-binding cassette (ABC) transporter complex"/>
    <property type="evidence" value="ECO:0007669"/>
    <property type="project" value="InterPro"/>
</dbReference>
<dbReference type="GO" id="GO:0005524">
    <property type="term" value="F:ATP binding"/>
    <property type="evidence" value="ECO:0007669"/>
    <property type="project" value="UniProtKB-KW"/>
</dbReference>
<evidence type="ECO:0000256" key="3">
    <source>
        <dbReference type="ARBA" id="ARBA00022840"/>
    </source>
</evidence>
<dbReference type="Pfam" id="PF00005">
    <property type="entry name" value="ABC_tran"/>
    <property type="match status" value="1"/>
</dbReference>
<keyword evidence="1" id="KW-0813">Transport</keyword>
<dbReference type="AlphaFoldDB" id="A0A6N2TCS3"/>
<keyword evidence="2" id="KW-0547">Nucleotide-binding</keyword>
<dbReference type="GO" id="GO:0016887">
    <property type="term" value="F:ATP hydrolysis activity"/>
    <property type="evidence" value="ECO:0007669"/>
    <property type="project" value="InterPro"/>
</dbReference>
<protein>
    <submittedName>
        <fullName evidence="5">Spermidine/putrescine import ATP-binding protein PotA</fullName>
        <ecNumber evidence="5">3.6.3.31</ecNumber>
    </submittedName>
</protein>
<organism evidence="5">
    <name type="scientific">uncultured Anaerotruncus sp</name>
    <dbReference type="NCBI Taxonomy" id="905011"/>
    <lineage>
        <taxon>Bacteria</taxon>
        <taxon>Bacillati</taxon>
        <taxon>Bacillota</taxon>
        <taxon>Clostridia</taxon>
        <taxon>Eubacteriales</taxon>
        <taxon>Oscillospiraceae</taxon>
        <taxon>Anaerotruncus</taxon>
        <taxon>environmental samples</taxon>
    </lineage>
</organism>
<keyword evidence="5" id="KW-0378">Hydrolase</keyword>
<dbReference type="EC" id="3.6.3.31" evidence="5"/>
<dbReference type="SUPFAM" id="SSF50331">
    <property type="entry name" value="MOP-like"/>
    <property type="match status" value="1"/>
</dbReference>
<sequence>MSYIEIQGVNKTFEDGRQILKGINLSIEKGEFITLLGASGCGKTTLLRSIAGLVGIDSGSIRIDGEDITHVSPRQRNLAMVFQQYSLFPSMNVYDNIAYGLRIQKMPRNEIDQKVKEALALIEMEGSEEKYPSQLSGGEQQRVSLARGIVTNPKVLLLDEPFSAIDAKLRKALQIRIKNIHTSLGITTIFVTHDQEEAMRMSDRIYLMNAGRVEQSGSPMELYLSPKTHYAASFIGHYNIIPGELWALLGFTQDPSGSYAVRPESICLSDTPPSQGQFTLEGVVKQVIYQGNVIRYTVTAGQLQLDVDQLYEGQHQFYRGDTVYLMLDNKDVIHYEA</sequence>
<dbReference type="InterPro" id="IPR013611">
    <property type="entry name" value="Transp-assoc_OB_typ2"/>
</dbReference>
<reference evidence="5" key="1">
    <citation type="submission" date="2019-11" db="EMBL/GenBank/DDBJ databases">
        <authorList>
            <person name="Feng L."/>
        </authorList>
    </citation>
    <scope>NUCLEOTIDE SEQUENCE</scope>
    <source>
        <strain evidence="5">AundefinedLFYP135</strain>
    </source>
</reference>
<accession>A0A6N2TCS3</accession>
<proteinExistence type="predicted"/>
<dbReference type="SMART" id="SM00382">
    <property type="entry name" value="AAA"/>
    <property type="match status" value="1"/>
</dbReference>
<dbReference type="PROSITE" id="PS00211">
    <property type="entry name" value="ABC_TRANSPORTER_1"/>
    <property type="match status" value="1"/>
</dbReference>
<dbReference type="InterPro" id="IPR027417">
    <property type="entry name" value="P-loop_NTPase"/>
</dbReference>
<dbReference type="Gene3D" id="3.40.50.300">
    <property type="entry name" value="P-loop containing nucleotide triphosphate hydrolases"/>
    <property type="match status" value="1"/>
</dbReference>
<dbReference type="GO" id="GO:0140359">
    <property type="term" value="F:ABC-type transporter activity"/>
    <property type="evidence" value="ECO:0007669"/>
    <property type="project" value="UniProtKB-ARBA"/>
</dbReference>